<keyword evidence="5" id="KW-0732">Signal</keyword>
<dbReference type="Gene3D" id="3.30.379.10">
    <property type="entry name" value="Chitobiase/beta-hexosaminidase domain 2-like"/>
    <property type="match status" value="1"/>
</dbReference>
<evidence type="ECO:0000259" key="6">
    <source>
        <dbReference type="Pfam" id="PF00728"/>
    </source>
</evidence>
<dbReference type="AlphaFoldDB" id="A0A6P0UQZ3"/>
<dbReference type="PRINTS" id="PR00738">
    <property type="entry name" value="GLHYDRLASE20"/>
</dbReference>
<evidence type="ECO:0000313" key="9">
    <source>
        <dbReference type="Proteomes" id="UP000468581"/>
    </source>
</evidence>
<feature type="chain" id="PRO_5026730933" evidence="5">
    <location>
        <begin position="28"/>
        <end position="678"/>
    </location>
</feature>
<dbReference type="EMBL" id="JAABOO010000001">
    <property type="protein sequence ID" value="NER12836.1"/>
    <property type="molecule type" value="Genomic_DNA"/>
</dbReference>
<dbReference type="InterPro" id="IPR015883">
    <property type="entry name" value="Glyco_hydro_20_cat"/>
</dbReference>
<evidence type="ECO:0000256" key="4">
    <source>
        <dbReference type="PIRSR" id="PIRSR625705-1"/>
    </source>
</evidence>
<name>A0A6P0UQZ3_9FLAO</name>
<feature type="signal peptide" evidence="5">
    <location>
        <begin position="1"/>
        <end position="27"/>
    </location>
</feature>
<gene>
    <name evidence="8" type="ORF">GWK08_05250</name>
</gene>
<evidence type="ECO:0000256" key="5">
    <source>
        <dbReference type="SAM" id="SignalP"/>
    </source>
</evidence>
<dbReference type="InterPro" id="IPR029018">
    <property type="entry name" value="Hex-like_dom2"/>
</dbReference>
<dbReference type="InterPro" id="IPR017853">
    <property type="entry name" value="GH"/>
</dbReference>
<dbReference type="PANTHER" id="PTHR22600">
    <property type="entry name" value="BETA-HEXOSAMINIDASE"/>
    <property type="match status" value="1"/>
</dbReference>
<keyword evidence="9" id="KW-1185">Reference proteome</keyword>
<keyword evidence="2 8" id="KW-0378">Hydrolase</keyword>
<sequence>MKKKTLFFLIISVLIFTSGLIAQEHHASNLSLLPWPKKVIPGNGQHILTENFSLRISGNFDKRIYRAATSFLNRLDQRTGLLLTNKDISSQTNKTSEGQKMEIRIERPGKTVLFEDESYSLQVKNEKIILSSVTDLGAMHGLESLLQLLQSDEQHYFFPQLTIEDSPRFAWRGLMIDVARHYLPLSVLKRNIDAMATVKLNVFHWHLSDDQGFRVEIKSYPELHKKASDGLFYTQDEIREIVRYASDRGIRVVPEIDVPGHATAILTAYPELASKDTTYTLERNKGIFHATLDPTKEATYTFMESVISELAVLFPDAYFHIGGDENEGKHWDESSRIRKFKKEHQIKDNHQLQTYFNIRLQKILKANQKRMMGWDEILEPGLPKDIVIHSWRGKEAMIKAAKQGYKSVLSKGYYIDLLFDTKTHYENDPISDSDGLNPEEVKNILGGEATMWGELVDANNVDSRIWPRTAAIAERFWSASSVNDFDFLVKRLNAISVQLEASGLDHIKSRDRILRGLFHTNDIEAFRTLSEICRPITARERVGKPYKTYYPLTLFVDACTPDNPLTMHFNKLVRVYLTKQDQDIESEIKSYLLNWKKNHDRLLQKHRSPTLTALLPLSEAIAELSGLLLQKIETKKKFDKVEQERINVLLDRLDTPVLNVRSAITADLKLLSENINTP</sequence>
<dbReference type="GO" id="GO:0006689">
    <property type="term" value="P:ganglioside catabolic process"/>
    <property type="evidence" value="ECO:0007669"/>
    <property type="project" value="TreeGrafter"/>
</dbReference>
<dbReference type="GO" id="GO:0016020">
    <property type="term" value="C:membrane"/>
    <property type="evidence" value="ECO:0007669"/>
    <property type="project" value="TreeGrafter"/>
</dbReference>
<keyword evidence="3" id="KW-0326">Glycosidase</keyword>
<dbReference type="GO" id="GO:0005975">
    <property type="term" value="P:carbohydrate metabolic process"/>
    <property type="evidence" value="ECO:0007669"/>
    <property type="project" value="InterPro"/>
</dbReference>
<accession>A0A6P0UQZ3</accession>
<dbReference type="Pfam" id="PF00728">
    <property type="entry name" value="Glyco_hydro_20"/>
    <property type="match status" value="1"/>
</dbReference>
<organism evidence="8 9">
    <name type="scientific">Leptobacterium flavescens</name>
    <dbReference type="NCBI Taxonomy" id="472055"/>
    <lineage>
        <taxon>Bacteria</taxon>
        <taxon>Pseudomonadati</taxon>
        <taxon>Bacteroidota</taxon>
        <taxon>Flavobacteriia</taxon>
        <taxon>Flavobacteriales</taxon>
        <taxon>Flavobacteriaceae</taxon>
        <taxon>Leptobacterium</taxon>
    </lineage>
</organism>
<dbReference type="GO" id="GO:0005764">
    <property type="term" value="C:lysosome"/>
    <property type="evidence" value="ECO:0007669"/>
    <property type="project" value="TreeGrafter"/>
</dbReference>
<dbReference type="InterPro" id="IPR025705">
    <property type="entry name" value="Beta_hexosaminidase_sua/sub"/>
</dbReference>
<dbReference type="RefSeq" id="WP_163605845.1">
    <property type="nucleotide sequence ID" value="NZ_JAABOO010000001.1"/>
</dbReference>
<dbReference type="GO" id="GO:0030203">
    <property type="term" value="P:glycosaminoglycan metabolic process"/>
    <property type="evidence" value="ECO:0007669"/>
    <property type="project" value="TreeGrafter"/>
</dbReference>
<feature type="active site" description="Proton donor" evidence="4">
    <location>
        <position position="325"/>
    </location>
</feature>
<dbReference type="PANTHER" id="PTHR22600:SF21">
    <property type="entry name" value="BETA-HEXOSAMINIDASE A"/>
    <property type="match status" value="1"/>
</dbReference>
<reference evidence="8 9" key="1">
    <citation type="submission" date="2020-01" db="EMBL/GenBank/DDBJ databases">
        <title>Leptobacterium flavescens.</title>
        <authorList>
            <person name="Wang G."/>
        </authorList>
    </citation>
    <scope>NUCLEOTIDE SEQUENCE [LARGE SCALE GENOMIC DNA]</scope>
    <source>
        <strain evidence="8 9">KCTC 22160</strain>
    </source>
</reference>
<feature type="domain" description="Beta-hexosaminidase bacterial type N-terminal" evidence="7">
    <location>
        <begin position="31"/>
        <end position="165"/>
    </location>
</feature>
<dbReference type="GO" id="GO:0004563">
    <property type="term" value="F:beta-N-acetylhexosaminidase activity"/>
    <property type="evidence" value="ECO:0007669"/>
    <property type="project" value="InterPro"/>
</dbReference>
<evidence type="ECO:0000256" key="2">
    <source>
        <dbReference type="ARBA" id="ARBA00022801"/>
    </source>
</evidence>
<protein>
    <submittedName>
        <fullName evidence="8">Family 20 glycosylhydrolase</fullName>
    </submittedName>
</protein>
<comment type="similarity">
    <text evidence="1">Belongs to the glycosyl hydrolase 20 family.</text>
</comment>
<evidence type="ECO:0000313" key="8">
    <source>
        <dbReference type="EMBL" id="NER12836.1"/>
    </source>
</evidence>
<dbReference type="InterPro" id="IPR015882">
    <property type="entry name" value="HEX_bac_N"/>
</dbReference>
<dbReference type="Gene3D" id="3.20.20.80">
    <property type="entry name" value="Glycosidases"/>
    <property type="match status" value="1"/>
</dbReference>
<comment type="caution">
    <text evidence="8">The sequence shown here is derived from an EMBL/GenBank/DDBJ whole genome shotgun (WGS) entry which is preliminary data.</text>
</comment>
<dbReference type="Pfam" id="PF02838">
    <property type="entry name" value="Glyco_hydro_20b"/>
    <property type="match status" value="1"/>
</dbReference>
<feature type="domain" description="Glycoside hydrolase family 20 catalytic" evidence="6">
    <location>
        <begin position="169"/>
        <end position="479"/>
    </location>
</feature>
<evidence type="ECO:0000259" key="7">
    <source>
        <dbReference type="Pfam" id="PF02838"/>
    </source>
</evidence>
<dbReference type="SUPFAM" id="SSF51445">
    <property type="entry name" value="(Trans)glycosidases"/>
    <property type="match status" value="1"/>
</dbReference>
<dbReference type="Proteomes" id="UP000468581">
    <property type="component" value="Unassembled WGS sequence"/>
</dbReference>
<proteinExistence type="inferred from homology"/>
<evidence type="ECO:0000256" key="3">
    <source>
        <dbReference type="ARBA" id="ARBA00023295"/>
    </source>
</evidence>
<dbReference type="SUPFAM" id="SSF55545">
    <property type="entry name" value="beta-N-acetylhexosaminidase-like domain"/>
    <property type="match status" value="1"/>
</dbReference>
<evidence type="ECO:0000256" key="1">
    <source>
        <dbReference type="ARBA" id="ARBA00006285"/>
    </source>
</evidence>